<reference evidence="2 3" key="1">
    <citation type="submission" date="2018-10" db="EMBL/GenBank/DDBJ databases">
        <title>Genomic Encyclopedia of Type Strains, Phase IV (KMG-IV): sequencing the most valuable type-strain genomes for metagenomic binning, comparative biology and taxonomic classification.</title>
        <authorList>
            <person name="Goeker M."/>
        </authorList>
    </citation>
    <scope>NUCLEOTIDE SEQUENCE [LARGE SCALE GENOMIC DNA]</scope>
    <source>
        <strain evidence="2 3">DSM 15521</strain>
    </source>
</reference>
<dbReference type="Pfam" id="PF03205">
    <property type="entry name" value="MobB"/>
    <property type="match status" value="1"/>
</dbReference>
<evidence type="ECO:0000259" key="1">
    <source>
        <dbReference type="Pfam" id="PF03205"/>
    </source>
</evidence>
<dbReference type="InterPro" id="IPR027417">
    <property type="entry name" value="P-loop_NTPase"/>
</dbReference>
<dbReference type="InterPro" id="IPR004435">
    <property type="entry name" value="MobB_dom"/>
</dbReference>
<dbReference type="PANTHER" id="PTHR40072:SF1">
    <property type="entry name" value="MOLYBDOPTERIN-GUANINE DINUCLEOTIDE BIOSYNTHESIS ADAPTER PROTEIN"/>
    <property type="match status" value="1"/>
</dbReference>
<dbReference type="GO" id="GO:0006777">
    <property type="term" value="P:Mo-molybdopterin cofactor biosynthetic process"/>
    <property type="evidence" value="ECO:0007669"/>
    <property type="project" value="InterPro"/>
</dbReference>
<dbReference type="SUPFAM" id="SSF52540">
    <property type="entry name" value="P-loop containing nucleoside triphosphate hydrolases"/>
    <property type="match status" value="1"/>
</dbReference>
<dbReference type="OrthoDB" id="9786803at2"/>
<protein>
    <submittedName>
        <fullName evidence="2">Molybdopterin-guanine dinucleotide biosynthesis protein B</fullName>
    </submittedName>
</protein>
<evidence type="ECO:0000313" key="2">
    <source>
        <dbReference type="EMBL" id="RKQ63862.1"/>
    </source>
</evidence>
<dbReference type="EMBL" id="RBIE01000001">
    <property type="protein sequence ID" value="RKQ63862.1"/>
    <property type="molecule type" value="Genomic_DNA"/>
</dbReference>
<name>A0A420W9B7_9BACT</name>
<feature type="domain" description="Molybdopterin-guanine dinucleotide biosynthesis protein B (MobB)" evidence="1">
    <location>
        <begin position="4"/>
        <end position="135"/>
    </location>
</feature>
<dbReference type="RefSeq" id="WP_121170121.1">
    <property type="nucleotide sequence ID" value="NZ_RBIE01000001.1"/>
</dbReference>
<keyword evidence="3" id="KW-1185">Reference proteome</keyword>
<comment type="caution">
    <text evidence="2">The sequence shown here is derived from an EMBL/GenBank/DDBJ whole genome shotgun (WGS) entry which is preliminary data.</text>
</comment>
<dbReference type="Proteomes" id="UP000280881">
    <property type="component" value="Unassembled WGS sequence"/>
</dbReference>
<dbReference type="CDD" id="cd03116">
    <property type="entry name" value="MobB"/>
    <property type="match status" value="1"/>
</dbReference>
<gene>
    <name evidence="2" type="ORF">C7457_0746</name>
</gene>
<dbReference type="InterPro" id="IPR052539">
    <property type="entry name" value="MGD_biosynthesis_adapter"/>
</dbReference>
<dbReference type="Gene3D" id="3.40.50.300">
    <property type="entry name" value="P-loop containing nucleotide triphosphate hydrolases"/>
    <property type="match status" value="1"/>
</dbReference>
<dbReference type="PANTHER" id="PTHR40072">
    <property type="entry name" value="MOLYBDOPTERIN-GUANINE DINUCLEOTIDE BIOSYNTHESIS ADAPTER PROTEIN-RELATED"/>
    <property type="match status" value="1"/>
</dbReference>
<sequence length="221" mass="25420">MVPVITFVGYHNSGKTTFATKVVEILTRKGYRVAVLKSTKHKGLIKDREGSDTYKYKRAGTEAVGLVEPERAILFMDLEDRDPLYLSFLLFSNYDVVICEGFKRSKVPKIEVVRKEFKDKALYRELEGVIGVVSDFPVEGKGLKRFSIERPEEVAQFIEEKFIKRKERVLLLVNGKKIPLKKFVQDSLRGVIEGYIKTLKGIESPLERVEIRFEVDKEKSI</sequence>
<evidence type="ECO:0000313" key="3">
    <source>
        <dbReference type="Proteomes" id="UP000280881"/>
    </source>
</evidence>
<dbReference type="AlphaFoldDB" id="A0A420W9B7"/>
<dbReference type="GO" id="GO:0005525">
    <property type="term" value="F:GTP binding"/>
    <property type="evidence" value="ECO:0007669"/>
    <property type="project" value="InterPro"/>
</dbReference>
<organism evidence="2 3">
    <name type="scientific">Thermovibrio guaymasensis</name>
    <dbReference type="NCBI Taxonomy" id="240167"/>
    <lineage>
        <taxon>Bacteria</taxon>
        <taxon>Pseudomonadati</taxon>
        <taxon>Aquificota</taxon>
        <taxon>Aquificia</taxon>
        <taxon>Desulfurobacteriales</taxon>
        <taxon>Desulfurobacteriaceae</taxon>
        <taxon>Thermovibrio</taxon>
    </lineage>
</organism>
<dbReference type="NCBIfam" id="TIGR00176">
    <property type="entry name" value="mobB"/>
    <property type="match status" value="1"/>
</dbReference>
<proteinExistence type="predicted"/>
<accession>A0A420W9B7</accession>